<evidence type="ECO:0000256" key="5">
    <source>
        <dbReference type="RuleBase" id="RU003816"/>
    </source>
</evidence>
<feature type="compositionally biased region" description="Basic residues" evidence="6">
    <location>
        <begin position="144"/>
        <end position="164"/>
    </location>
</feature>
<organism evidence="7 8">
    <name type="scientific">Candidatus Gottesmanbacteria bacterium RIFOXYB1_FULL_47_11</name>
    <dbReference type="NCBI Taxonomy" id="1798401"/>
    <lineage>
        <taxon>Bacteria</taxon>
        <taxon>Candidatus Gottesmaniibacteriota</taxon>
    </lineage>
</organism>
<name>A0A1F6BED7_9BACT</name>
<evidence type="ECO:0000256" key="2">
    <source>
        <dbReference type="ARBA" id="ARBA00022980"/>
    </source>
</evidence>
<dbReference type="GO" id="GO:0006412">
    <property type="term" value="P:translation"/>
    <property type="evidence" value="ECO:0007669"/>
    <property type="project" value="InterPro"/>
</dbReference>
<dbReference type="Pfam" id="PF00380">
    <property type="entry name" value="Ribosomal_S9"/>
    <property type="match status" value="1"/>
</dbReference>
<evidence type="ECO:0000256" key="1">
    <source>
        <dbReference type="ARBA" id="ARBA00005251"/>
    </source>
</evidence>
<dbReference type="GO" id="GO:0003735">
    <property type="term" value="F:structural constituent of ribosome"/>
    <property type="evidence" value="ECO:0007669"/>
    <property type="project" value="InterPro"/>
</dbReference>
<keyword evidence="3 4" id="KW-0687">Ribonucleoprotein</keyword>
<evidence type="ECO:0000313" key="7">
    <source>
        <dbReference type="EMBL" id="OGG35248.1"/>
    </source>
</evidence>
<dbReference type="EMBL" id="MFKE01000016">
    <property type="protein sequence ID" value="OGG35248.1"/>
    <property type="molecule type" value="Genomic_DNA"/>
</dbReference>
<proteinExistence type="inferred from homology"/>
<dbReference type="SUPFAM" id="SSF54211">
    <property type="entry name" value="Ribosomal protein S5 domain 2-like"/>
    <property type="match status" value="1"/>
</dbReference>
<reference evidence="7 8" key="1">
    <citation type="journal article" date="2016" name="Nat. Commun.">
        <title>Thousands of microbial genomes shed light on interconnected biogeochemical processes in an aquifer system.</title>
        <authorList>
            <person name="Anantharaman K."/>
            <person name="Brown C.T."/>
            <person name="Hug L.A."/>
            <person name="Sharon I."/>
            <person name="Castelle C.J."/>
            <person name="Probst A.J."/>
            <person name="Thomas B.C."/>
            <person name="Singh A."/>
            <person name="Wilkins M.J."/>
            <person name="Karaoz U."/>
            <person name="Brodie E.L."/>
            <person name="Williams K.H."/>
            <person name="Hubbard S.S."/>
            <person name="Banfield J.F."/>
        </authorList>
    </citation>
    <scope>NUCLEOTIDE SEQUENCE [LARGE SCALE GENOMIC DNA]</scope>
</reference>
<gene>
    <name evidence="7" type="ORF">A2363_02360</name>
</gene>
<dbReference type="STRING" id="1798401.A2363_02360"/>
<dbReference type="PANTHER" id="PTHR21569">
    <property type="entry name" value="RIBOSOMAL PROTEIN S9"/>
    <property type="match status" value="1"/>
</dbReference>
<dbReference type="PROSITE" id="PS00360">
    <property type="entry name" value="RIBOSOMAL_S9"/>
    <property type="match status" value="1"/>
</dbReference>
<dbReference type="Gene3D" id="3.30.230.10">
    <property type="match status" value="1"/>
</dbReference>
<comment type="similarity">
    <text evidence="1 4">Belongs to the universal ribosomal protein uS9 family.</text>
</comment>
<dbReference type="InterPro" id="IPR020568">
    <property type="entry name" value="Ribosomal_Su5_D2-typ_SF"/>
</dbReference>
<keyword evidence="2 4" id="KW-0689">Ribosomal protein</keyword>
<evidence type="ECO:0000313" key="8">
    <source>
        <dbReference type="Proteomes" id="UP000176186"/>
    </source>
</evidence>
<dbReference type="GO" id="GO:0003723">
    <property type="term" value="F:RNA binding"/>
    <property type="evidence" value="ECO:0007669"/>
    <property type="project" value="TreeGrafter"/>
</dbReference>
<evidence type="ECO:0000256" key="6">
    <source>
        <dbReference type="SAM" id="MobiDB-lite"/>
    </source>
</evidence>
<dbReference type="InterPro" id="IPR000754">
    <property type="entry name" value="Ribosomal_uS9"/>
</dbReference>
<dbReference type="PANTHER" id="PTHR21569:SF1">
    <property type="entry name" value="SMALL RIBOSOMAL SUBUNIT PROTEIN US9M"/>
    <property type="match status" value="1"/>
</dbReference>
<evidence type="ECO:0000256" key="4">
    <source>
        <dbReference type="RuleBase" id="RU003815"/>
    </source>
</evidence>
<evidence type="ECO:0000256" key="3">
    <source>
        <dbReference type="ARBA" id="ARBA00023274"/>
    </source>
</evidence>
<feature type="region of interest" description="Disordered" evidence="6">
    <location>
        <begin position="141"/>
        <end position="164"/>
    </location>
</feature>
<dbReference type="GO" id="GO:0015935">
    <property type="term" value="C:small ribosomal subunit"/>
    <property type="evidence" value="ECO:0007669"/>
    <property type="project" value="TreeGrafter"/>
</dbReference>
<dbReference type="InterPro" id="IPR014721">
    <property type="entry name" value="Ribsml_uS5_D2-typ_fold_subgr"/>
</dbReference>
<dbReference type="InterPro" id="IPR020574">
    <property type="entry name" value="Ribosomal_uS9_CS"/>
</dbReference>
<accession>A0A1F6BED7</accession>
<dbReference type="AlphaFoldDB" id="A0A1F6BED7"/>
<dbReference type="Proteomes" id="UP000176186">
    <property type="component" value="Unassembled WGS sequence"/>
</dbReference>
<sequence>MDKQKTEDKKEKEEVVTAPKEPSYYEAVGRRKTASARVRLYVVKDEPLTIKNIIVEKGGIIVNGKPVEKFFPGEVYKKKYMEPFRTTNTLSRFAVSVVTTGGGLDGQLTATIHGMSRALCLVDNEKFRPILKKRGFLTRDPRAKQRRKAGYAGKARARKQSPKR</sequence>
<protein>
    <recommendedName>
        <fullName evidence="5">30S ribosomal protein S9</fullName>
    </recommendedName>
</protein>
<comment type="caution">
    <text evidence="7">The sequence shown here is derived from an EMBL/GenBank/DDBJ whole genome shotgun (WGS) entry which is preliminary data.</text>
</comment>